<dbReference type="GO" id="GO:0046872">
    <property type="term" value="F:metal ion binding"/>
    <property type="evidence" value="ECO:0007669"/>
    <property type="project" value="UniProtKB-KW"/>
</dbReference>
<dbReference type="GO" id="GO:0061542">
    <property type="term" value="F:3-demethylubiquinol 3-O-methyltransferase activity"/>
    <property type="evidence" value="ECO:0007669"/>
    <property type="project" value="UniProtKB-UniRule"/>
</dbReference>
<feature type="binding site" evidence="5">
    <location>
        <position position="177"/>
    </location>
    <ligand>
        <name>Mg(2+)</name>
        <dbReference type="ChEBI" id="CHEBI:18420"/>
    </ligand>
</feature>
<dbReference type="CDD" id="cd02440">
    <property type="entry name" value="AdoMet_MTases"/>
    <property type="match status" value="1"/>
</dbReference>
<organism evidence="6 7">
    <name type="scientific">Gymnopilus dilepis</name>
    <dbReference type="NCBI Taxonomy" id="231916"/>
    <lineage>
        <taxon>Eukaryota</taxon>
        <taxon>Fungi</taxon>
        <taxon>Dikarya</taxon>
        <taxon>Basidiomycota</taxon>
        <taxon>Agaricomycotina</taxon>
        <taxon>Agaricomycetes</taxon>
        <taxon>Agaricomycetidae</taxon>
        <taxon>Agaricales</taxon>
        <taxon>Agaricineae</taxon>
        <taxon>Hymenogastraceae</taxon>
        <taxon>Gymnopilus</taxon>
    </lineage>
</organism>
<evidence type="ECO:0000256" key="4">
    <source>
        <dbReference type="ARBA" id="ARBA00022691"/>
    </source>
</evidence>
<keyword evidence="5" id="KW-0999">Mitochondrion inner membrane</keyword>
<feature type="binding site" evidence="5">
    <location>
        <position position="105"/>
    </location>
    <ligand>
        <name>S-adenosyl-L-methionine</name>
        <dbReference type="ChEBI" id="CHEBI:59789"/>
    </ligand>
</feature>
<dbReference type="AlphaFoldDB" id="A0A409VQ91"/>
<dbReference type="PANTHER" id="PTHR43464:SF19">
    <property type="entry name" value="UBIQUINONE BIOSYNTHESIS O-METHYLTRANSFERASE, MITOCHONDRIAL"/>
    <property type="match status" value="1"/>
</dbReference>
<feature type="binding site" evidence="5">
    <location>
        <position position="180"/>
    </location>
    <ligand>
        <name>Mg(2+)</name>
        <dbReference type="ChEBI" id="CHEBI:18420"/>
    </ligand>
</feature>
<dbReference type="STRING" id="231916.A0A409VQ91"/>
<dbReference type="EMBL" id="NHYE01005596">
    <property type="protein sequence ID" value="PPQ68407.1"/>
    <property type="molecule type" value="Genomic_DNA"/>
</dbReference>
<comment type="subcellular location">
    <subcellularLocation>
        <location evidence="5">Mitochondrion inner membrane</location>
        <topology evidence="5">Peripheral membrane protein</topology>
        <orientation evidence="5">Matrix side</orientation>
    </subcellularLocation>
</comment>
<dbReference type="Proteomes" id="UP000284706">
    <property type="component" value="Unassembled WGS sequence"/>
</dbReference>
<keyword evidence="7" id="KW-1185">Reference proteome</keyword>
<keyword evidence="1 5" id="KW-0489">Methyltransferase</keyword>
<sequence length="324" mass="35802">MATLFRLSSRALPVSRSRLLHTAGISPSLGSQQFNSVNQNEIAHFSKLSSEWWDERGEFEFLHKMNPVRLQFIRDKLLEVAQDANPELESSGANILEGLDVLDVGCGGGLLTEGLARMGAKTLGIDASESNIKIATLHASADPQLAPSTSSNLSYQHTSAETLLSEAKRYDVVCSMEVIEHVDNPAAFLSTCAELVKPGGHLFLSTISRTPLAYFLTIFMAEDVLRKVSKGTHTYSKFIKPSEVVQFFREYRSPLAAAGEGSSSSALSRPWISTPPSSNYLPRLEAELRGLIYNPLQARWHLAPRDAWGALECNYMFWVRKPTQ</sequence>
<comment type="pathway">
    <text evidence="5">Cofactor biosynthesis; ubiquinone biosynthesis.</text>
</comment>
<comment type="similarity">
    <text evidence="5">Belongs to the class I-like SAM-binding methyltransferase superfamily. UbiG/COQ3 family.</text>
</comment>
<comment type="catalytic activity">
    <reaction evidence="5">
        <text>a 3,4-dihydroxy-5-(all-trans-polyprenyl)benzoate + S-adenosyl-L-methionine = a 4-hydroxy-3-methoxy-5-(all-trans-polyprenyl)benzoate + S-adenosyl-L-homocysteine + H(+)</text>
        <dbReference type="Rhea" id="RHEA:44452"/>
        <dbReference type="Rhea" id="RHEA-COMP:10930"/>
        <dbReference type="Rhea" id="RHEA-COMP:10931"/>
        <dbReference type="ChEBI" id="CHEBI:15378"/>
        <dbReference type="ChEBI" id="CHEBI:57856"/>
        <dbReference type="ChEBI" id="CHEBI:59789"/>
        <dbReference type="ChEBI" id="CHEBI:64694"/>
        <dbReference type="ChEBI" id="CHEBI:84443"/>
        <dbReference type="EC" id="2.1.1.114"/>
    </reaction>
</comment>
<dbReference type="SUPFAM" id="SSF53335">
    <property type="entry name" value="S-adenosyl-L-methionine-dependent methyltransferases"/>
    <property type="match status" value="1"/>
</dbReference>
<evidence type="ECO:0000256" key="2">
    <source>
        <dbReference type="ARBA" id="ARBA00022679"/>
    </source>
</evidence>
<keyword evidence="5" id="KW-0472">Membrane</keyword>
<reference evidence="6 7" key="1">
    <citation type="journal article" date="2018" name="Evol. Lett.">
        <title>Horizontal gene cluster transfer increased hallucinogenic mushroom diversity.</title>
        <authorList>
            <person name="Reynolds H.T."/>
            <person name="Vijayakumar V."/>
            <person name="Gluck-Thaler E."/>
            <person name="Korotkin H.B."/>
            <person name="Matheny P.B."/>
            <person name="Slot J.C."/>
        </authorList>
    </citation>
    <scope>NUCLEOTIDE SEQUENCE [LARGE SCALE GENOMIC DNA]</scope>
    <source>
        <strain evidence="6 7">SRW20</strain>
    </source>
</reference>
<dbReference type="HAMAP" id="MF_00472">
    <property type="entry name" value="UbiG"/>
    <property type="match status" value="1"/>
</dbReference>
<feature type="binding site" evidence="5">
    <location>
        <position position="176"/>
    </location>
    <ligand>
        <name>S-adenosyl-L-methionine</name>
        <dbReference type="ChEBI" id="CHEBI:59789"/>
    </ligand>
</feature>
<dbReference type="NCBIfam" id="TIGR01983">
    <property type="entry name" value="UbiG"/>
    <property type="match status" value="1"/>
</dbReference>
<dbReference type="OrthoDB" id="3265906at2759"/>
<comment type="function">
    <text evidence="5">O-methyltransferase required for two non-consecutive steps during ubiquinone biosynthesis. Catalyzes the 2 O-methylation of 3,4-dihydroxy-5-(all-trans-polyprenyl)benzoic acid into 4-hydroxy-3-methoxy-5-(all-trans-polyprenyl)benzoic acid. Also catalyzes the last step of ubiquinone biosynthesis by mediating methylation of 3-demethylubiquinone into ubiquinone. Also able to mediate the methylation of 3-demethylubiquinol into ubiquinol.</text>
</comment>
<comment type="catalytic activity">
    <reaction evidence="5">
        <text>a 3-demethylubiquinone + S-adenosyl-L-methionine = a ubiquinone + S-adenosyl-L-homocysteine</text>
        <dbReference type="Rhea" id="RHEA:81215"/>
        <dbReference type="Rhea" id="RHEA-COMP:9565"/>
        <dbReference type="Rhea" id="RHEA-COMP:19654"/>
        <dbReference type="ChEBI" id="CHEBI:16389"/>
        <dbReference type="ChEBI" id="CHEBI:57856"/>
        <dbReference type="ChEBI" id="CHEBI:59789"/>
        <dbReference type="ChEBI" id="CHEBI:231825"/>
    </reaction>
</comment>
<dbReference type="GO" id="GO:0010420">
    <property type="term" value="F:polyprenyldihydroxybenzoate methyltransferase activity"/>
    <property type="evidence" value="ECO:0007669"/>
    <property type="project" value="UniProtKB-UniRule"/>
</dbReference>
<dbReference type="EC" id="2.1.1.-" evidence="5"/>
<evidence type="ECO:0000256" key="5">
    <source>
        <dbReference type="HAMAP-Rule" id="MF_03190"/>
    </source>
</evidence>
<keyword evidence="5" id="KW-0460">Magnesium</keyword>
<evidence type="ECO:0000256" key="3">
    <source>
        <dbReference type="ARBA" id="ARBA00022688"/>
    </source>
</evidence>
<dbReference type="EC" id="2.1.1.114" evidence="5"/>
<keyword evidence="2 5" id="KW-0808">Transferase</keyword>
<evidence type="ECO:0000256" key="1">
    <source>
        <dbReference type="ARBA" id="ARBA00022603"/>
    </source>
</evidence>
<dbReference type="Gene3D" id="3.40.50.150">
    <property type="entry name" value="Vaccinia Virus protein VP39"/>
    <property type="match status" value="1"/>
</dbReference>
<gene>
    <name evidence="5" type="primary">COQ3</name>
    <name evidence="6" type="ORF">CVT26_006079</name>
</gene>
<accession>A0A409VQ91</accession>
<dbReference type="UniPathway" id="UPA00232"/>
<feature type="binding site" evidence="5">
    <location>
        <position position="69"/>
    </location>
    <ligand>
        <name>S-adenosyl-L-methionine</name>
        <dbReference type="ChEBI" id="CHEBI:59789"/>
    </ligand>
</feature>
<dbReference type="Pfam" id="PF13489">
    <property type="entry name" value="Methyltransf_23"/>
    <property type="match status" value="1"/>
</dbReference>
<dbReference type="PANTHER" id="PTHR43464">
    <property type="entry name" value="METHYLTRANSFERASE"/>
    <property type="match status" value="1"/>
</dbReference>
<keyword evidence="5" id="KW-0496">Mitochondrion</keyword>
<comment type="subunit">
    <text evidence="5">Component of a multi-subunit COQ enzyme complex, composed of at least COQ3, COQ4, COQ5, COQ6, COQ7 and COQ9.</text>
</comment>
<proteinExistence type="inferred from homology"/>
<dbReference type="GO" id="GO:0120537">
    <property type="term" value="F:3-demethylubiquinone 3-O-methyltransferase activity"/>
    <property type="evidence" value="ECO:0007669"/>
    <property type="project" value="RHEA"/>
</dbReference>
<dbReference type="GO" id="GO:0031314">
    <property type="term" value="C:extrinsic component of mitochondrial inner membrane"/>
    <property type="evidence" value="ECO:0007669"/>
    <property type="project" value="UniProtKB-UniRule"/>
</dbReference>
<evidence type="ECO:0000313" key="6">
    <source>
        <dbReference type="EMBL" id="PPQ68407.1"/>
    </source>
</evidence>
<protein>
    <recommendedName>
        <fullName evidence="5">Ubiquinone biosynthesis O-methyltransferase, mitochondrial</fullName>
    </recommendedName>
    <alternativeName>
        <fullName evidence="5">3-demethylubiquinol 3-O-methyltransferase</fullName>
        <ecNumber evidence="5">2.1.1.64</ecNumber>
    </alternativeName>
    <alternativeName>
        <fullName evidence="5">3-demethylubiquinone 3-O-methyltransferase</fullName>
        <ecNumber evidence="5">2.1.1.-</ecNumber>
    </alternativeName>
    <alternativeName>
        <fullName evidence="5">Polyprenyldihydroxybenzoate methyltransferase</fullName>
        <ecNumber evidence="5">2.1.1.114</ecNumber>
    </alternativeName>
</protein>
<comment type="cofactor">
    <cofactor evidence="5">
        <name>Mg(2+)</name>
        <dbReference type="ChEBI" id="CHEBI:18420"/>
    </cofactor>
</comment>
<dbReference type="InParanoid" id="A0A409VQ91"/>
<dbReference type="GO" id="GO:0032259">
    <property type="term" value="P:methylation"/>
    <property type="evidence" value="ECO:0007669"/>
    <property type="project" value="UniProtKB-KW"/>
</dbReference>
<feature type="binding site" evidence="5">
    <location>
        <position position="126"/>
    </location>
    <ligand>
        <name>S-adenosyl-L-methionine</name>
        <dbReference type="ChEBI" id="CHEBI:59789"/>
    </ligand>
</feature>
<feature type="binding site" evidence="5">
    <location>
        <position position="181"/>
    </location>
    <ligand>
        <name>Mg(2+)</name>
        <dbReference type="ChEBI" id="CHEBI:18420"/>
    </ligand>
</feature>
<dbReference type="EC" id="2.1.1.64" evidence="5"/>
<keyword evidence="3 5" id="KW-0831">Ubiquinone biosynthesis</keyword>
<comment type="caution">
    <text evidence="6">The sequence shown here is derived from an EMBL/GenBank/DDBJ whole genome shotgun (WGS) entry which is preliminary data.</text>
</comment>
<dbReference type="FunCoup" id="A0A409VQ91">
    <property type="interactions" value="251"/>
</dbReference>
<dbReference type="InterPro" id="IPR010233">
    <property type="entry name" value="UbiG_MeTrfase"/>
</dbReference>
<comment type="catalytic activity">
    <reaction evidence="5">
        <text>a 3-demethylubiquinol + S-adenosyl-L-methionine = a ubiquinol + S-adenosyl-L-homocysteine + H(+)</text>
        <dbReference type="Rhea" id="RHEA:44380"/>
        <dbReference type="Rhea" id="RHEA-COMP:9566"/>
        <dbReference type="Rhea" id="RHEA-COMP:10914"/>
        <dbReference type="ChEBI" id="CHEBI:15378"/>
        <dbReference type="ChEBI" id="CHEBI:17976"/>
        <dbReference type="ChEBI" id="CHEBI:57856"/>
        <dbReference type="ChEBI" id="CHEBI:59789"/>
        <dbReference type="ChEBI" id="CHEBI:84422"/>
        <dbReference type="EC" id="2.1.1.64"/>
    </reaction>
</comment>
<evidence type="ECO:0000313" key="7">
    <source>
        <dbReference type="Proteomes" id="UP000284706"/>
    </source>
</evidence>
<keyword evidence="5" id="KW-0479">Metal-binding</keyword>
<keyword evidence="4 5" id="KW-0949">S-adenosyl-L-methionine</keyword>
<name>A0A409VQ91_9AGAR</name>
<dbReference type="InterPro" id="IPR029063">
    <property type="entry name" value="SAM-dependent_MTases_sf"/>
</dbReference>